<keyword evidence="3" id="KW-1185">Reference proteome</keyword>
<feature type="compositionally biased region" description="Low complexity" evidence="1">
    <location>
        <begin position="352"/>
        <end position="365"/>
    </location>
</feature>
<feature type="region of interest" description="Disordered" evidence="1">
    <location>
        <begin position="352"/>
        <end position="404"/>
    </location>
</feature>
<dbReference type="InterPro" id="IPR036249">
    <property type="entry name" value="Thioredoxin-like_sf"/>
</dbReference>
<proteinExistence type="predicted"/>
<organism evidence="2 3">
    <name type="scientific">Akkermansia glycaniphila</name>
    <dbReference type="NCBI Taxonomy" id="1679444"/>
    <lineage>
        <taxon>Bacteria</taxon>
        <taxon>Pseudomonadati</taxon>
        <taxon>Verrucomicrobiota</taxon>
        <taxon>Verrucomicrobiia</taxon>
        <taxon>Verrucomicrobiales</taxon>
        <taxon>Akkermansiaceae</taxon>
        <taxon>Akkermansia</taxon>
    </lineage>
</organism>
<dbReference type="AlphaFoldDB" id="A0A1H6M3L3"/>
<evidence type="ECO:0000256" key="1">
    <source>
        <dbReference type="SAM" id="MobiDB-lite"/>
    </source>
</evidence>
<protein>
    <submittedName>
        <fullName evidence="2">Thioredoxin-like fold</fullName>
    </submittedName>
</protein>
<dbReference type="STRING" id="1679444.PYTT_1841"/>
<feature type="compositionally biased region" description="Low complexity" evidence="1">
    <location>
        <begin position="375"/>
        <end position="395"/>
    </location>
</feature>
<dbReference type="SUPFAM" id="SSF52833">
    <property type="entry name" value="Thioredoxin-like"/>
    <property type="match status" value="1"/>
</dbReference>
<dbReference type="Proteomes" id="UP000176204">
    <property type="component" value="Chromosome I"/>
</dbReference>
<gene>
    <name evidence="2" type="ORF">PYTT_1841</name>
</gene>
<name>A0A1H6M3L3_9BACT</name>
<dbReference type="Gene3D" id="3.40.30.10">
    <property type="entry name" value="Glutaredoxin"/>
    <property type="match status" value="1"/>
</dbReference>
<evidence type="ECO:0000313" key="2">
    <source>
        <dbReference type="EMBL" id="SEH93434.1"/>
    </source>
</evidence>
<dbReference type="EMBL" id="LT629973">
    <property type="protein sequence ID" value="SEH93434.1"/>
    <property type="molecule type" value="Genomic_DNA"/>
</dbReference>
<dbReference type="KEGG" id="agl:PYTT_1841"/>
<sequence>MQVFGSEEGMKQALAKWNSQVSDWTTAYEHASSDADKEKLLKIQPDVLAAGKELWKAVPVAEFKESWAFPAVAWWMNNPDLLVAVVPEKERAAAAEALLAAMEKVHFLSPAAADVCAALSAGASARMYKVLESIYLSNSSSRAKGCAALGMAVMLGKSSEAEQREYVFGGAELARSQRLLYVKEALLRCPEAPFGGSTVEAVAVEEVYRLSHLVEGRVPPALEVKSADGATVKLPSTAKPTLVLFWSPEDETSLSIMAMMDEFRSKHPGIAVCPVVSGVKLADLPGVMEKRGLQAESYVDEEGKAVADYRLPALPYAYLIGVDGKTIYCGYPDMALQAKIRECVKGLEGDVSPAPQAVPVASPAPEGRPVPSPSAPVAAGAAAPAPSSPAADAAPPLRPMPSFK</sequence>
<reference evidence="3" key="1">
    <citation type="submission" date="2016-09" db="EMBL/GenBank/DDBJ databases">
        <authorList>
            <person name="Koehorst J."/>
        </authorList>
    </citation>
    <scope>NUCLEOTIDE SEQUENCE [LARGE SCALE GENOMIC DNA]</scope>
</reference>
<evidence type="ECO:0000313" key="3">
    <source>
        <dbReference type="Proteomes" id="UP000176204"/>
    </source>
</evidence>
<accession>A0A1H6M3L3</accession>